<evidence type="ECO:0000313" key="1">
    <source>
        <dbReference type="EMBL" id="RPB19773.1"/>
    </source>
</evidence>
<sequence>MVRIARGTAEASFQATLFAAFTSILPSTHLCIFEPNAEANDNLDMLITESKTDSELYPVACFELKVGKLTPAELKGPILQAQRYAAYFGSPIHLINFYLEGTGPPKEPEEIPENIILVHIWYRADCRMFSYCTRGMEQEKEITVVRLAD</sequence>
<gene>
    <name evidence="1" type="ORF">L211DRAFT_895901</name>
</gene>
<dbReference type="EMBL" id="ML121583">
    <property type="protein sequence ID" value="RPB19773.1"/>
    <property type="molecule type" value="Genomic_DNA"/>
</dbReference>
<name>A0A3N4LA87_9PEZI</name>
<dbReference type="InParanoid" id="A0A3N4LA87"/>
<dbReference type="OrthoDB" id="2319592at2759"/>
<keyword evidence="2" id="KW-1185">Reference proteome</keyword>
<accession>A0A3N4LA87</accession>
<dbReference type="Proteomes" id="UP000267821">
    <property type="component" value="Unassembled WGS sequence"/>
</dbReference>
<dbReference type="AlphaFoldDB" id="A0A3N4LA87"/>
<proteinExistence type="predicted"/>
<evidence type="ECO:0000313" key="2">
    <source>
        <dbReference type="Proteomes" id="UP000267821"/>
    </source>
</evidence>
<protein>
    <submittedName>
        <fullName evidence="1">Uncharacterized protein</fullName>
    </submittedName>
</protein>
<organism evidence="1 2">
    <name type="scientific">Terfezia boudieri ATCC MYA-4762</name>
    <dbReference type="NCBI Taxonomy" id="1051890"/>
    <lineage>
        <taxon>Eukaryota</taxon>
        <taxon>Fungi</taxon>
        <taxon>Dikarya</taxon>
        <taxon>Ascomycota</taxon>
        <taxon>Pezizomycotina</taxon>
        <taxon>Pezizomycetes</taxon>
        <taxon>Pezizales</taxon>
        <taxon>Pezizaceae</taxon>
        <taxon>Terfezia</taxon>
    </lineage>
</organism>
<reference evidence="1 2" key="1">
    <citation type="journal article" date="2018" name="Nat. Ecol. Evol.">
        <title>Pezizomycetes genomes reveal the molecular basis of ectomycorrhizal truffle lifestyle.</title>
        <authorList>
            <person name="Murat C."/>
            <person name="Payen T."/>
            <person name="Noel B."/>
            <person name="Kuo A."/>
            <person name="Morin E."/>
            <person name="Chen J."/>
            <person name="Kohler A."/>
            <person name="Krizsan K."/>
            <person name="Balestrini R."/>
            <person name="Da Silva C."/>
            <person name="Montanini B."/>
            <person name="Hainaut M."/>
            <person name="Levati E."/>
            <person name="Barry K.W."/>
            <person name="Belfiori B."/>
            <person name="Cichocki N."/>
            <person name="Clum A."/>
            <person name="Dockter R.B."/>
            <person name="Fauchery L."/>
            <person name="Guy J."/>
            <person name="Iotti M."/>
            <person name="Le Tacon F."/>
            <person name="Lindquist E.A."/>
            <person name="Lipzen A."/>
            <person name="Malagnac F."/>
            <person name="Mello A."/>
            <person name="Molinier V."/>
            <person name="Miyauchi S."/>
            <person name="Poulain J."/>
            <person name="Riccioni C."/>
            <person name="Rubini A."/>
            <person name="Sitrit Y."/>
            <person name="Splivallo R."/>
            <person name="Traeger S."/>
            <person name="Wang M."/>
            <person name="Zifcakova L."/>
            <person name="Wipf D."/>
            <person name="Zambonelli A."/>
            <person name="Paolocci F."/>
            <person name="Nowrousian M."/>
            <person name="Ottonello S."/>
            <person name="Baldrian P."/>
            <person name="Spatafora J.W."/>
            <person name="Henrissat B."/>
            <person name="Nagy L.G."/>
            <person name="Aury J.M."/>
            <person name="Wincker P."/>
            <person name="Grigoriev I.V."/>
            <person name="Bonfante P."/>
            <person name="Martin F.M."/>
        </authorList>
    </citation>
    <scope>NUCLEOTIDE SEQUENCE [LARGE SCALE GENOMIC DNA]</scope>
    <source>
        <strain evidence="1 2">ATCC MYA-4762</strain>
    </source>
</reference>